<evidence type="ECO:0000313" key="3">
    <source>
        <dbReference type="Proteomes" id="UP000178991"/>
    </source>
</evidence>
<gene>
    <name evidence="2" type="ORF">A2639_00430</name>
</gene>
<dbReference type="Proteomes" id="UP000178991">
    <property type="component" value="Unassembled WGS sequence"/>
</dbReference>
<feature type="transmembrane region" description="Helical" evidence="1">
    <location>
        <begin position="255"/>
        <end position="274"/>
    </location>
</feature>
<dbReference type="Pfam" id="PF06550">
    <property type="entry name" value="SPP"/>
    <property type="match status" value="1"/>
</dbReference>
<evidence type="ECO:0000313" key="2">
    <source>
        <dbReference type="EMBL" id="OGZ62536.1"/>
    </source>
</evidence>
<dbReference type="EMBL" id="MHOL01000019">
    <property type="protein sequence ID" value="OGZ62536.1"/>
    <property type="molecule type" value="Genomic_DNA"/>
</dbReference>
<evidence type="ECO:0000256" key="1">
    <source>
        <dbReference type="SAM" id="Phobius"/>
    </source>
</evidence>
<feature type="transmembrane region" description="Helical" evidence="1">
    <location>
        <begin position="144"/>
        <end position="170"/>
    </location>
</feature>
<reference evidence="2 3" key="1">
    <citation type="journal article" date="2016" name="Nat. Commun.">
        <title>Thousands of microbial genomes shed light on interconnected biogeochemical processes in an aquifer system.</title>
        <authorList>
            <person name="Anantharaman K."/>
            <person name="Brown C.T."/>
            <person name="Hug L.A."/>
            <person name="Sharon I."/>
            <person name="Castelle C.J."/>
            <person name="Probst A.J."/>
            <person name="Thomas B.C."/>
            <person name="Singh A."/>
            <person name="Wilkins M.J."/>
            <person name="Karaoz U."/>
            <person name="Brodie E.L."/>
            <person name="Williams K.H."/>
            <person name="Hubbard S.S."/>
            <person name="Banfield J.F."/>
        </authorList>
    </citation>
    <scope>NUCLEOTIDE SEQUENCE [LARGE SCALE GENOMIC DNA]</scope>
</reference>
<protein>
    <submittedName>
        <fullName evidence="2">Uncharacterized protein</fullName>
    </submittedName>
</protein>
<keyword evidence="1" id="KW-0812">Transmembrane</keyword>
<comment type="caution">
    <text evidence="2">The sequence shown here is derived from an EMBL/GenBank/DDBJ whole genome shotgun (WGS) entry which is preliminary data.</text>
</comment>
<dbReference type="AlphaFoldDB" id="A0A1G2HJ45"/>
<feature type="transmembrane region" description="Helical" evidence="1">
    <location>
        <begin position="50"/>
        <end position="70"/>
    </location>
</feature>
<feature type="transmembrane region" description="Helical" evidence="1">
    <location>
        <begin position="77"/>
        <end position="99"/>
    </location>
</feature>
<feature type="transmembrane region" description="Helical" evidence="1">
    <location>
        <begin position="281"/>
        <end position="303"/>
    </location>
</feature>
<feature type="transmembrane region" description="Helical" evidence="1">
    <location>
        <begin position="7"/>
        <end position="30"/>
    </location>
</feature>
<feature type="transmembrane region" description="Helical" evidence="1">
    <location>
        <begin position="114"/>
        <end position="132"/>
    </location>
</feature>
<feature type="transmembrane region" description="Helical" evidence="1">
    <location>
        <begin position="227"/>
        <end position="249"/>
    </location>
</feature>
<sequence>MKHNTKITLIILGMFLITQFLGIYVVNHYINNELPLGFETHEIEETGQYNVALVYLLFAFVIAVILMLLLSKLNFAFILKAWFFIVVTIALMISFNSFIPKFLPFNFNILEVSVTWIFISLLALVLAYVKIFKRNFLVHNLTEIFIYPGIAAIFVQILNVYTVVALLVLISVYDIWAVWHSGIMQKMAKYQIKKLNIFSGFFVSYIPKNMKLKLSKMKPAQLRKKKIKVNVAILGGGDVVFPIIAAGVMLKTLGIYSALFVAIGATIGLAYLLFFSEKKKFYPAMPFISTGIFLGIALSYLVLT</sequence>
<name>A0A1G2HJ45_9BACT</name>
<dbReference type="InterPro" id="IPR010545">
    <property type="entry name" value="SPP"/>
</dbReference>
<accession>A0A1G2HJ45</accession>
<proteinExistence type="predicted"/>
<keyword evidence="1" id="KW-1133">Transmembrane helix</keyword>
<organism evidence="2 3">
    <name type="scientific">Candidatus Staskawiczbacteria bacterium RIFCSPHIGHO2_01_FULL_34_27</name>
    <dbReference type="NCBI Taxonomy" id="1802199"/>
    <lineage>
        <taxon>Bacteria</taxon>
        <taxon>Candidatus Staskawicziibacteriota</taxon>
    </lineage>
</organism>
<keyword evidence="1" id="KW-0472">Membrane</keyword>